<accession>A0AAW0B0U3</accession>
<dbReference type="SUPFAM" id="SSF52540">
    <property type="entry name" value="P-loop containing nucleoside triphosphate hydrolases"/>
    <property type="match status" value="1"/>
</dbReference>
<protein>
    <submittedName>
        <fullName evidence="7">GTPase of the mitochondrial inner membrane that associates with the large ribosomal subunit</fullName>
        <ecNumber evidence="7">1.14.11.27</ecNumber>
    </submittedName>
</protein>
<proteinExistence type="inferred from homology"/>
<dbReference type="PROSITE" id="PS51710">
    <property type="entry name" value="G_OBG"/>
    <property type="match status" value="1"/>
</dbReference>
<dbReference type="Pfam" id="PF01926">
    <property type="entry name" value="MMR_HSR1"/>
    <property type="match status" value="1"/>
</dbReference>
<dbReference type="InterPro" id="IPR006169">
    <property type="entry name" value="GTP1_OBG_dom"/>
</dbReference>
<dbReference type="GO" id="GO:0140680">
    <property type="term" value="F:histone H3K36me/H3K36me2 demethylase activity"/>
    <property type="evidence" value="ECO:0007669"/>
    <property type="project" value="UniProtKB-EC"/>
</dbReference>
<evidence type="ECO:0000313" key="8">
    <source>
        <dbReference type="Proteomes" id="UP001383192"/>
    </source>
</evidence>
<dbReference type="Pfam" id="PF01018">
    <property type="entry name" value="GTP1_OBG"/>
    <property type="match status" value="2"/>
</dbReference>
<keyword evidence="7" id="KW-0560">Oxidoreductase</keyword>
<dbReference type="InterPro" id="IPR036726">
    <property type="entry name" value="GTP1_OBG_dom_sf"/>
</dbReference>
<dbReference type="Gene3D" id="3.40.50.300">
    <property type="entry name" value="P-loop containing nucleotide triphosphate hydrolases"/>
    <property type="match status" value="1"/>
</dbReference>
<feature type="region of interest" description="Disordered" evidence="4">
    <location>
        <begin position="145"/>
        <end position="171"/>
    </location>
</feature>
<dbReference type="PANTHER" id="PTHR11702:SF31">
    <property type="entry name" value="MITOCHONDRIAL RIBOSOME-ASSOCIATED GTPASE 2"/>
    <property type="match status" value="1"/>
</dbReference>
<keyword evidence="2" id="KW-0547">Nucleotide-binding</keyword>
<gene>
    <name evidence="7" type="primary">MTG2_1</name>
    <name evidence="7" type="ORF">VNI00_018151</name>
</gene>
<dbReference type="PANTHER" id="PTHR11702">
    <property type="entry name" value="DEVELOPMENTALLY REGULATED GTP-BINDING PROTEIN-RELATED"/>
    <property type="match status" value="1"/>
</dbReference>
<dbReference type="InterPro" id="IPR031167">
    <property type="entry name" value="G_OBG"/>
</dbReference>
<dbReference type="GO" id="GO:0042254">
    <property type="term" value="P:ribosome biogenesis"/>
    <property type="evidence" value="ECO:0007669"/>
    <property type="project" value="UniProtKB-UniRule"/>
</dbReference>
<comment type="caution">
    <text evidence="7">The sequence shown here is derived from an EMBL/GenBank/DDBJ whole genome shotgun (WGS) entry which is preliminary data.</text>
</comment>
<dbReference type="SUPFAM" id="SSF82051">
    <property type="entry name" value="Obg GTP-binding protein N-terminal domain"/>
    <property type="match status" value="1"/>
</dbReference>
<feature type="compositionally biased region" description="Acidic residues" evidence="4">
    <location>
        <begin position="153"/>
        <end position="167"/>
    </location>
</feature>
<dbReference type="InterPro" id="IPR045086">
    <property type="entry name" value="OBG_GTPase"/>
</dbReference>
<dbReference type="PIRSF" id="PIRSF002401">
    <property type="entry name" value="GTP_bd_Obg/CgtA"/>
    <property type="match status" value="1"/>
</dbReference>
<dbReference type="Proteomes" id="UP001383192">
    <property type="component" value="Unassembled WGS sequence"/>
</dbReference>
<dbReference type="EMBL" id="JAYKXP010000214">
    <property type="protein sequence ID" value="KAK7019193.1"/>
    <property type="molecule type" value="Genomic_DNA"/>
</dbReference>
<reference evidence="7 8" key="1">
    <citation type="submission" date="2024-01" db="EMBL/GenBank/DDBJ databases">
        <title>A draft genome for a cacao thread blight-causing isolate of Paramarasmius palmivorus.</title>
        <authorList>
            <person name="Baruah I.K."/>
            <person name="Bukari Y."/>
            <person name="Amoako-Attah I."/>
            <person name="Meinhardt L.W."/>
            <person name="Bailey B.A."/>
            <person name="Cohen S.P."/>
        </authorList>
    </citation>
    <scope>NUCLEOTIDE SEQUENCE [LARGE SCALE GENOMIC DNA]</scope>
    <source>
        <strain evidence="7 8">GH-12</strain>
    </source>
</reference>
<dbReference type="CDD" id="cd01898">
    <property type="entry name" value="Obg"/>
    <property type="match status" value="1"/>
</dbReference>
<evidence type="ECO:0000313" key="7">
    <source>
        <dbReference type="EMBL" id="KAK7019193.1"/>
    </source>
</evidence>
<dbReference type="AlphaFoldDB" id="A0AAW0B0U3"/>
<sequence>MFRLKPPPCPYHSLKRYYSTTLPDTQYLRRLRTSHKRLQSPHSQPAFLDHLIITIRGGSGGDGCAAFHREKFLPFGPPSGGNGGRGGDIYVLPSTHVTSLAGIPKKLVGEKGSNGQGTWQNGKNGQPVVLRVPVGTIVRELGPEDTRRAKDEWEAEEEALEGLEGEEREEKMRERRWVHYPRYAEANVERDTFKDAEKALYREERERKWARKRRAPVYLDLDTAPDEGVDEDAPLGLPRTNNLGHLVARGGAGGLGNPHFASSVNRSPKFATRGQPGERITLELELKLLADIGLVGVPNAGKSTLVRALTGGRSRTTVAGYEFTTLNPVVGVVRVSEDGTFMGGEPGVIEETRVEEEKEKQRIRDGEYAPTQRYNTNLKEAYRFTISDNPGLIHQSSANVGLGHSFLRAIERSLALVYVVDFSEEEPWKQLGVLKEELEAYKEGMSGKARMVVANKADLQGEEAGKEKLRKLEEYVKEQLGEGIDVVPVSAKYSLNLKRVVGLMKGYVESATS</sequence>
<evidence type="ECO:0000259" key="5">
    <source>
        <dbReference type="PROSITE" id="PS51710"/>
    </source>
</evidence>
<evidence type="ECO:0000256" key="1">
    <source>
        <dbReference type="ARBA" id="ARBA00007699"/>
    </source>
</evidence>
<dbReference type="GO" id="GO:0003924">
    <property type="term" value="F:GTPase activity"/>
    <property type="evidence" value="ECO:0007669"/>
    <property type="project" value="InterPro"/>
</dbReference>
<dbReference type="GO" id="GO:0000287">
    <property type="term" value="F:magnesium ion binding"/>
    <property type="evidence" value="ECO:0007669"/>
    <property type="project" value="InterPro"/>
</dbReference>
<dbReference type="PROSITE" id="PS51883">
    <property type="entry name" value="OBG"/>
    <property type="match status" value="1"/>
</dbReference>
<feature type="domain" description="OBG-type G" evidence="5">
    <location>
        <begin position="290"/>
        <end position="509"/>
    </location>
</feature>
<keyword evidence="3" id="KW-0342">GTP-binding</keyword>
<feature type="domain" description="Obg" evidence="6">
    <location>
        <begin position="45"/>
        <end position="289"/>
    </location>
</feature>
<evidence type="ECO:0000259" key="6">
    <source>
        <dbReference type="PROSITE" id="PS51883"/>
    </source>
</evidence>
<keyword evidence="8" id="KW-1185">Reference proteome</keyword>
<dbReference type="InterPro" id="IPR006073">
    <property type="entry name" value="GTP-bd"/>
</dbReference>
<evidence type="ECO:0000256" key="2">
    <source>
        <dbReference type="ARBA" id="ARBA00022741"/>
    </source>
</evidence>
<dbReference type="Gene3D" id="2.70.210.12">
    <property type="entry name" value="GTP1/OBG domain"/>
    <property type="match status" value="1"/>
</dbReference>
<dbReference type="GO" id="GO:0005525">
    <property type="term" value="F:GTP binding"/>
    <property type="evidence" value="ECO:0007669"/>
    <property type="project" value="UniProtKB-KW"/>
</dbReference>
<dbReference type="InterPro" id="IPR014100">
    <property type="entry name" value="GTP-bd_Obg/CgtA"/>
</dbReference>
<dbReference type="InterPro" id="IPR027417">
    <property type="entry name" value="P-loop_NTPase"/>
</dbReference>
<evidence type="ECO:0000256" key="3">
    <source>
        <dbReference type="ARBA" id="ARBA00023134"/>
    </source>
</evidence>
<dbReference type="EC" id="1.14.11.27" evidence="7"/>
<organism evidence="7 8">
    <name type="scientific">Paramarasmius palmivorus</name>
    <dbReference type="NCBI Taxonomy" id="297713"/>
    <lineage>
        <taxon>Eukaryota</taxon>
        <taxon>Fungi</taxon>
        <taxon>Dikarya</taxon>
        <taxon>Basidiomycota</taxon>
        <taxon>Agaricomycotina</taxon>
        <taxon>Agaricomycetes</taxon>
        <taxon>Agaricomycetidae</taxon>
        <taxon>Agaricales</taxon>
        <taxon>Marasmiineae</taxon>
        <taxon>Marasmiaceae</taxon>
        <taxon>Paramarasmius</taxon>
    </lineage>
</organism>
<comment type="similarity">
    <text evidence="1">Belongs to the TRAFAC class OBG-HflX-like GTPase superfamily. OBG GTPase family.</text>
</comment>
<evidence type="ECO:0000256" key="4">
    <source>
        <dbReference type="SAM" id="MobiDB-lite"/>
    </source>
</evidence>
<name>A0AAW0B0U3_9AGAR</name>
<dbReference type="GO" id="GO:0005739">
    <property type="term" value="C:mitochondrion"/>
    <property type="evidence" value="ECO:0007669"/>
    <property type="project" value="TreeGrafter"/>
</dbReference>